<evidence type="ECO:0000256" key="1">
    <source>
        <dbReference type="ARBA" id="ARBA00022741"/>
    </source>
</evidence>
<dbReference type="Pfam" id="PF08706">
    <property type="entry name" value="D5_N"/>
    <property type="match status" value="1"/>
</dbReference>
<dbReference type="InterPro" id="IPR014015">
    <property type="entry name" value="Helicase_SF3_DNA-vir"/>
</dbReference>
<dbReference type="NCBIfam" id="TIGR01613">
    <property type="entry name" value="primase_Cterm"/>
    <property type="match status" value="1"/>
</dbReference>
<name>A0A1Y1IX53_KLENI</name>
<reference evidence="5 6" key="1">
    <citation type="journal article" date="2014" name="Nat. Commun.">
        <title>Klebsormidium flaccidum genome reveals primary factors for plant terrestrial adaptation.</title>
        <authorList>
            <person name="Hori K."/>
            <person name="Maruyama F."/>
            <person name="Fujisawa T."/>
            <person name="Togashi T."/>
            <person name="Yamamoto N."/>
            <person name="Seo M."/>
            <person name="Sato S."/>
            <person name="Yamada T."/>
            <person name="Mori H."/>
            <person name="Tajima N."/>
            <person name="Moriyama T."/>
            <person name="Ikeuchi M."/>
            <person name="Watanabe M."/>
            <person name="Wada H."/>
            <person name="Kobayashi K."/>
            <person name="Saito M."/>
            <person name="Masuda T."/>
            <person name="Sasaki-Sekimoto Y."/>
            <person name="Mashiguchi K."/>
            <person name="Awai K."/>
            <person name="Shimojima M."/>
            <person name="Masuda S."/>
            <person name="Iwai M."/>
            <person name="Nobusawa T."/>
            <person name="Narise T."/>
            <person name="Kondo S."/>
            <person name="Saito H."/>
            <person name="Sato R."/>
            <person name="Murakawa M."/>
            <person name="Ihara Y."/>
            <person name="Oshima-Yamada Y."/>
            <person name="Ohtaka K."/>
            <person name="Satoh M."/>
            <person name="Sonobe K."/>
            <person name="Ishii M."/>
            <person name="Ohtani R."/>
            <person name="Kanamori-Sato M."/>
            <person name="Honoki R."/>
            <person name="Miyazaki D."/>
            <person name="Mochizuki H."/>
            <person name="Umetsu J."/>
            <person name="Higashi K."/>
            <person name="Shibata D."/>
            <person name="Kamiya Y."/>
            <person name="Sato N."/>
            <person name="Nakamura Y."/>
            <person name="Tabata S."/>
            <person name="Ida S."/>
            <person name="Kurokawa K."/>
            <person name="Ohta H."/>
        </authorList>
    </citation>
    <scope>NUCLEOTIDE SEQUENCE [LARGE SCALE GENOMIC DNA]</scope>
    <source>
        <strain evidence="5 6">NIES-2285</strain>
    </source>
</reference>
<evidence type="ECO:0000313" key="5">
    <source>
        <dbReference type="EMBL" id="GAQ93337.1"/>
    </source>
</evidence>
<dbReference type="AlphaFoldDB" id="A0A1Y1IX53"/>
<keyword evidence="6" id="KW-1185">Reference proteome</keyword>
<dbReference type="PANTHER" id="PTHR35372">
    <property type="entry name" value="ATP BINDING PROTEIN-RELATED"/>
    <property type="match status" value="1"/>
</dbReference>
<dbReference type="Proteomes" id="UP000054558">
    <property type="component" value="Unassembled WGS sequence"/>
</dbReference>
<dbReference type="SMART" id="SM00943">
    <property type="entry name" value="Prim-Pol"/>
    <property type="match status" value="1"/>
</dbReference>
<keyword evidence="1" id="KW-0547">Nucleotide-binding</keyword>
<dbReference type="InterPro" id="IPR015330">
    <property type="entry name" value="DNA_primase/pol_bifunc_N"/>
</dbReference>
<protein>
    <recommendedName>
        <fullName evidence="4">SF3 helicase domain-containing protein</fullName>
    </recommendedName>
</protein>
<accession>A0A1Y1IX53</accession>
<evidence type="ECO:0000313" key="6">
    <source>
        <dbReference type="Proteomes" id="UP000054558"/>
    </source>
</evidence>
<dbReference type="GO" id="GO:0016787">
    <property type="term" value="F:hydrolase activity"/>
    <property type="evidence" value="ECO:0007669"/>
    <property type="project" value="UniProtKB-KW"/>
</dbReference>
<dbReference type="InterPro" id="IPR051620">
    <property type="entry name" value="ORF904-like_C"/>
</dbReference>
<dbReference type="InterPro" id="IPR006500">
    <property type="entry name" value="Helicase_put_C_phage/plasmid"/>
</dbReference>
<dbReference type="PANTHER" id="PTHR35372:SF2">
    <property type="entry name" value="SF3 HELICASE DOMAIN-CONTAINING PROTEIN"/>
    <property type="match status" value="1"/>
</dbReference>
<dbReference type="InterPro" id="IPR027417">
    <property type="entry name" value="P-loop_NTPase"/>
</dbReference>
<dbReference type="EMBL" id="DF238398">
    <property type="protein sequence ID" value="GAQ93337.1"/>
    <property type="molecule type" value="Genomic_DNA"/>
</dbReference>
<dbReference type="InterPro" id="IPR014818">
    <property type="entry name" value="Phage/plasmid_primase_P4_C"/>
</dbReference>
<feature type="domain" description="SF3 helicase" evidence="4">
    <location>
        <begin position="594"/>
        <end position="758"/>
    </location>
</feature>
<dbReference type="SUPFAM" id="SSF56747">
    <property type="entry name" value="Prim-pol domain"/>
    <property type="match status" value="1"/>
</dbReference>
<evidence type="ECO:0000256" key="3">
    <source>
        <dbReference type="ARBA" id="ARBA00022840"/>
    </source>
</evidence>
<keyword evidence="2" id="KW-0378">Hydrolase</keyword>
<gene>
    <name evidence="5" type="ORF">KFL_014490030</name>
</gene>
<evidence type="ECO:0000256" key="2">
    <source>
        <dbReference type="ARBA" id="ARBA00022801"/>
    </source>
</evidence>
<dbReference type="CDD" id="cd04859">
    <property type="entry name" value="Prim_Pol"/>
    <property type="match status" value="1"/>
</dbReference>
<keyword evidence="3" id="KW-0067">ATP-binding</keyword>
<evidence type="ECO:0000259" key="4">
    <source>
        <dbReference type="PROSITE" id="PS51206"/>
    </source>
</evidence>
<dbReference type="Pfam" id="PF09250">
    <property type="entry name" value="Prim-Pol"/>
    <property type="match status" value="1"/>
</dbReference>
<dbReference type="PROSITE" id="PS51206">
    <property type="entry name" value="SF3_HELICASE_1"/>
    <property type="match status" value="1"/>
</dbReference>
<dbReference type="OrthoDB" id="2375545at2759"/>
<organism evidence="5 6">
    <name type="scientific">Klebsormidium nitens</name>
    <name type="common">Green alga</name>
    <name type="synonym">Ulothrix nitens</name>
    <dbReference type="NCBI Taxonomy" id="105231"/>
    <lineage>
        <taxon>Eukaryota</taxon>
        <taxon>Viridiplantae</taxon>
        <taxon>Streptophyta</taxon>
        <taxon>Klebsormidiophyceae</taxon>
        <taxon>Klebsormidiales</taxon>
        <taxon>Klebsormidiaceae</taxon>
        <taxon>Klebsormidium</taxon>
    </lineage>
</organism>
<dbReference type="GO" id="GO:0005524">
    <property type="term" value="F:ATP binding"/>
    <property type="evidence" value="ECO:0007669"/>
    <property type="project" value="UniProtKB-KW"/>
</dbReference>
<proteinExistence type="predicted"/>
<sequence length="873" mass="96851">MASLRATIFELAECGFYGIPVKITLENGKKVSSFPRSYAHLTTVERWRQSIDGIIASHGRGCNSIAVLTGISDLFVVDIDTTSDSTKQAGMDLWNRLVFEHGEPNTLRAKTGSGGLHFYFSVSQTPRLKRTRNFSGVKVDGHTHGIDGRGRGGVIFCPPSSYTDENGTRYSYFWEHGEPRLGCNGMPDWLTDLVNAQGGAALPDPDEAPGDLQALQAFAPDPQAGPSALQLPVDRSIVPRGEPFFTEREPAHYDLASAPNALIVSGIRDLLLEKAGDRTSRCSSTLDHGPFGTFYCFRVSGPRICFLGQQHDGANNFNVLKQGKRLLYRCHGTICSHEKVKPLGYLPLEVALMDASSEAVDDASDDSVFNFRTMSSNNQALLLRLLAEKIRENYTGLGQVFAYVYAKEGRILVTDPKRTFYFWDGKQWMRDDGGKVQSTFCVQMARLLRWYDRQRDALLKRKLIEAGACQEDEPMSSVIAAARKSDARVKKAEAQVEEELPRNKVNVSNPKEARSCLEYCQSFFYEPDLLSYMDRNNDIISCPNGILDLRTGKLTAPHPSHMCTRSAGTRYMGAGYDTSRFQAFVDDIFNSEAEVVQWMQLFLGYCLTGHTIEEMFCVWFGSGANAKGALKQAVARAFGTYYTVMNKDCFIKPGGKRAEGAATSHIMQLKSARLAICDESEEGQQINGGIIKEMSGGGAVTARELFCKPETFVPTHKAVLLTNHKPDISDADEGLLSRRLCIVPFVNCYKPPGELDPNNPFHKPQWYRRRELNPVAKVLQPLPRTLAAAFSDYKLEADQLQQFNINDCCEIGPDYAVSSADFLAQYVTEMGASIKPRALGMAMHKKGFAPTEVTVGNARRRGFKGIRLKEVLD</sequence>
<dbReference type="Gene3D" id="3.40.50.300">
    <property type="entry name" value="P-loop containing nucleotide triphosphate hydrolases"/>
    <property type="match status" value="1"/>
</dbReference>
<dbReference type="SMART" id="SM00885">
    <property type="entry name" value="D5_N"/>
    <property type="match status" value="1"/>
</dbReference>